<dbReference type="EMBL" id="CDMY01000386">
    <property type="protein sequence ID" value="CEM08787.1"/>
    <property type="molecule type" value="Genomic_DNA"/>
</dbReference>
<feature type="chain" id="PRO_5005188750" description="peptidylprolyl isomerase" evidence="6">
    <location>
        <begin position="21"/>
        <end position="225"/>
    </location>
</feature>
<dbReference type="OMA" id="WSGITIA"/>
<dbReference type="STRING" id="1169540.A0A0G4F8W6"/>
<dbReference type="AlphaFoldDB" id="A0A0G4F8W6"/>
<keyword evidence="6" id="KW-0732">Signal</keyword>
<sequence>MQFPLFFIASLLSLLSSCFSFLLPCSSSSRRRCLRSLLNAQRLSSDALPSTDVESVDRRSLLLRPLGALLAAGIALPLPAAAGVKRCKNCAAVELDNGVRYQDVLLGDGNQLEVGDTVAIHYSLFCNGIEVESTRDSSGLAARPFGFTYGGDFNRKIPKALEDALEGMKVGGRRKVVLPSAEAYGEKGRGMVPPNTPVEFDVTVWSVKKAGTNPNLTLPGSQNFF</sequence>
<dbReference type="EC" id="5.2.1.8" evidence="2 5"/>
<gene>
    <name evidence="8" type="ORF">Vbra_4206</name>
</gene>
<keyword evidence="9" id="KW-1185">Reference proteome</keyword>
<dbReference type="SUPFAM" id="SSF54534">
    <property type="entry name" value="FKBP-like"/>
    <property type="match status" value="1"/>
</dbReference>
<feature type="signal peptide" evidence="6">
    <location>
        <begin position="1"/>
        <end position="20"/>
    </location>
</feature>
<evidence type="ECO:0000313" key="9">
    <source>
        <dbReference type="Proteomes" id="UP000041254"/>
    </source>
</evidence>
<evidence type="ECO:0000256" key="4">
    <source>
        <dbReference type="ARBA" id="ARBA00023235"/>
    </source>
</evidence>
<dbReference type="OrthoDB" id="1902587at2759"/>
<keyword evidence="4 5" id="KW-0413">Isomerase</keyword>
<keyword evidence="3 5" id="KW-0697">Rotamase</keyword>
<evidence type="ECO:0000256" key="2">
    <source>
        <dbReference type="ARBA" id="ARBA00013194"/>
    </source>
</evidence>
<dbReference type="Pfam" id="PF00254">
    <property type="entry name" value="FKBP_C"/>
    <property type="match status" value="1"/>
</dbReference>
<dbReference type="InterPro" id="IPR001179">
    <property type="entry name" value="PPIase_FKBP_dom"/>
</dbReference>
<dbReference type="Gene3D" id="3.10.50.40">
    <property type="match status" value="1"/>
</dbReference>
<dbReference type="PANTHER" id="PTHR43811">
    <property type="entry name" value="FKBP-TYPE PEPTIDYL-PROLYL CIS-TRANS ISOMERASE FKPA"/>
    <property type="match status" value="1"/>
</dbReference>
<accession>A0A0G4F8W6</accession>
<dbReference type="VEuPathDB" id="CryptoDB:Vbra_4206"/>
<evidence type="ECO:0000256" key="5">
    <source>
        <dbReference type="PROSITE-ProRule" id="PRU00277"/>
    </source>
</evidence>
<comment type="catalytic activity">
    <reaction evidence="1 5">
        <text>[protein]-peptidylproline (omega=180) = [protein]-peptidylproline (omega=0)</text>
        <dbReference type="Rhea" id="RHEA:16237"/>
        <dbReference type="Rhea" id="RHEA-COMP:10747"/>
        <dbReference type="Rhea" id="RHEA-COMP:10748"/>
        <dbReference type="ChEBI" id="CHEBI:83833"/>
        <dbReference type="ChEBI" id="CHEBI:83834"/>
        <dbReference type="EC" id="5.2.1.8"/>
    </reaction>
</comment>
<dbReference type="InterPro" id="IPR046357">
    <property type="entry name" value="PPIase_dom_sf"/>
</dbReference>
<feature type="domain" description="PPIase FKBP-type" evidence="7">
    <location>
        <begin position="115"/>
        <end position="208"/>
    </location>
</feature>
<evidence type="ECO:0000256" key="6">
    <source>
        <dbReference type="SAM" id="SignalP"/>
    </source>
</evidence>
<evidence type="ECO:0000313" key="8">
    <source>
        <dbReference type="EMBL" id="CEM08787.1"/>
    </source>
</evidence>
<dbReference type="Proteomes" id="UP000041254">
    <property type="component" value="Unassembled WGS sequence"/>
</dbReference>
<dbReference type="PANTHER" id="PTHR43811:SF19">
    <property type="entry name" value="39 KDA FK506-BINDING NUCLEAR PROTEIN"/>
    <property type="match status" value="1"/>
</dbReference>
<evidence type="ECO:0000256" key="3">
    <source>
        <dbReference type="ARBA" id="ARBA00023110"/>
    </source>
</evidence>
<evidence type="ECO:0000259" key="7">
    <source>
        <dbReference type="PROSITE" id="PS50059"/>
    </source>
</evidence>
<dbReference type="PROSITE" id="PS50059">
    <property type="entry name" value="FKBP_PPIASE"/>
    <property type="match status" value="1"/>
</dbReference>
<evidence type="ECO:0000256" key="1">
    <source>
        <dbReference type="ARBA" id="ARBA00000971"/>
    </source>
</evidence>
<name>A0A0G4F8W6_VITBC</name>
<protein>
    <recommendedName>
        <fullName evidence="2 5">peptidylprolyl isomerase</fullName>
        <ecNumber evidence="2 5">5.2.1.8</ecNumber>
    </recommendedName>
</protein>
<dbReference type="GO" id="GO:0003755">
    <property type="term" value="F:peptidyl-prolyl cis-trans isomerase activity"/>
    <property type="evidence" value="ECO:0007669"/>
    <property type="project" value="UniProtKB-KW"/>
</dbReference>
<proteinExistence type="predicted"/>
<dbReference type="PhylomeDB" id="A0A0G4F8W6"/>
<organism evidence="8 9">
    <name type="scientific">Vitrella brassicaformis (strain CCMP3155)</name>
    <dbReference type="NCBI Taxonomy" id="1169540"/>
    <lineage>
        <taxon>Eukaryota</taxon>
        <taxon>Sar</taxon>
        <taxon>Alveolata</taxon>
        <taxon>Colpodellida</taxon>
        <taxon>Vitrellaceae</taxon>
        <taxon>Vitrella</taxon>
    </lineage>
</organism>
<dbReference type="InParanoid" id="A0A0G4F8W6"/>
<reference evidence="8 9" key="1">
    <citation type="submission" date="2014-11" db="EMBL/GenBank/DDBJ databases">
        <authorList>
            <person name="Zhu J."/>
            <person name="Qi W."/>
            <person name="Song R."/>
        </authorList>
    </citation>
    <scope>NUCLEOTIDE SEQUENCE [LARGE SCALE GENOMIC DNA]</scope>
</reference>